<accession>A0A6C0BVZ8</accession>
<dbReference type="AlphaFoldDB" id="A0A6C0BVZ8"/>
<dbReference type="EMBL" id="MN739267">
    <property type="protein sequence ID" value="QHS96242.1"/>
    <property type="molecule type" value="Genomic_DNA"/>
</dbReference>
<organism evidence="1">
    <name type="scientific">viral metagenome</name>
    <dbReference type="NCBI Taxonomy" id="1070528"/>
    <lineage>
        <taxon>unclassified sequences</taxon>
        <taxon>metagenomes</taxon>
        <taxon>organismal metagenomes</taxon>
    </lineage>
</organism>
<name>A0A6C0BVZ8_9ZZZZ</name>
<protein>
    <recommendedName>
        <fullName evidence="2">USP domain-containing protein</fullName>
    </recommendedName>
</protein>
<evidence type="ECO:0000313" key="1">
    <source>
        <dbReference type="EMBL" id="QHS96242.1"/>
    </source>
</evidence>
<sequence length="425" mass="50429">MRHRTTKNRRTIKNKYDKIKKHKKSRFRKRKVHILKSTTPKNIRYVSNMISDEIDNKARGLFKYSSYSPTINKELVSLKSTMRERVMGCNNDRAFELHEPLQIELPGENKCVPYYDERAKKLLLHNLSANKHIDVSKIITPKQYLSNCWFNAMFVTFFISDKGRKFFHYFRQLMILGKLKNGKKIPGKLADAFALLNFAIESSLTGSKYAYDLDTNSIIQQIYDFMPKNLKNSTTETTSDVDNVSYEIYNINEAGNPFDYYLSIIEYLDESKHIDEKPIDFLLIETLTNPDWKNNVREKIKKNNYYPHIILIVIPDFLNNKNSYGTSNIIKDKQEEFSINDSKYVLDSCVIRDNHQQHFCALITCEGKQYAYDGESYHRLVQFEWKQHINSSYTWSFDYEDENYFELKPEWSFLKGYQILMYYLT</sequence>
<evidence type="ECO:0008006" key="2">
    <source>
        <dbReference type="Google" id="ProtNLM"/>
    </source>
</evidence>
<proteinExistence type="predicted"/>
<reference evidence="1" key="1">
    <citation type="journal article" date="2020" name="Nature">
        <title>Giant virus diversity and host interactions through global metagenomics.</title>
        <authorList>
            <person name="Schulz F."/>
            <person name="Roux S."/>
            <person name="Paez-Espino D."/>
            <person name="Jungbluth S."/>
            <person name="Walsh D.A."/>
            <person name="Denef V.J."/>
            <person name="McMahon K.D."/>
            <person name="Konstantinidis K.T."/>
            <person name="Eloe-Fadrosh E.A."/>
            <person name="Kyrpides N.C."/>
            <person name="Woyke T."/>
        </authorList>
    </citation>
    <scope>NUCLEOTIDE SEQUENCE</scope>
    <source>
        <strain evidence="1">GVMAG-M-3300019093-7</strain>
    </source>
</reference>